<proteinExistence type="predicted"/>
<feature type="chain" id="PRO_5016867455" evidence="2">
    <location>
        <begin position="23"/>
        <end position="176"/>
    </location>
</feature>
<dbReference type="AlphaFoldDB" id="A0A367GMB1"/>
<organism evidence="3 4">
    <name type="scientific">Mucilaginibacter hurinus</name>
    <dbReference type="NCBI Taxonomy" id="2201324"/>
    <lineage>
        <taxon>Bacteria</taxon>
        <taxon>Pseudomonadati</taxon>
        <taxon>Bacteroidota</taxon>
        <taxon>Sphingobacteriia</taxon>
        <taxon>Sphingobacteriales</taxon>
        <taxon>Sphingobacteriaceae</taxon>
        <taxon>Mucilaginibacter</taxon>
    </lineage>
</organism>
<keyword evidence="4" id="KW-1185">Reference proteome</keyword>
<feature type="compositionally biased region" description="Basic residues" evidence="1">
    <location>
        <begin position="154"/>
        <end position="176"/>
    </location>
</feature>
<comment type="caution">
    <text evidence="3">The sequence shown here is derived from an EMBL/GenBank/DDBJ whole genome shotgun (WGS) entry which is preliminary data.</text>
</comment>
<evidence type="ECO:0000313" key="4">
    <source>
        <dbReference type="Proteomes" id="UP000253209"/>
    </source>
</evidence>
<accession>A0A367GMB1</accession>
<name>A0A367GMB1_9SPHI</name>
<dbReference type="OrthoDB" id="799522at2"/>
<keyword evidence="2" id="KW-0732">Signal</keyword>
<feature type="region of interest" description="Disordered" evidence="1">
    <location>
        <begin position="148"/>
        <end position="176"/>
    </location>
</feature>
<dbReference type="EMBL" id="QGDC01000007">
    <property type="protein sequence ID" value="RCH54175.1"/>
    <property type="molecule type" value="Genomic_DNA"/>
</dbReference>
<dbReference type="Proteomes" id="UP000253209">
    <property type="component" value="Unassembled WGS sequence"/>
</dbReference>
<sequence>MKKLFLSAAIALSIFAVKTASAQVSLNINIGSQPVWGPVGYDYVNYYYLPDIDAYYDVPARQYVVYENNVWVHRAALPSRYSSYNPYRSYKVVVNERTPWRQHTVIRNKYVSYKGRPSQVIIRDSRDVKYTKYHGPKANVTRVKVHSNNGNKKSFTKVKVKGNGKHHGNGKGRGRD</sequence>
<evidence type="ECO:0000313" key="3">
    <source>
        <dbReference type="EMBL" id="RCH54175.1"/>
    </source>
</evidence>
<gene>
    <name evidence="3" type="ORF">DJ568_12790</name>
</gene>
<reference evidence="3 4" key="1">
    <citation type="submission" date="2018-05" db="EMBL/GenBank/DDBJ databases">
        <title>Mucilaginibacter hurinus sp. nov., isolated from briquette warehouse soil.</title>
        <authorList>
            <person name="Choi L."/>
        </authorList>
    </citation>
    <scope>NUCLEOTIDE SEQUENCE [LARGE SCALE GENOMIC DNA]</scope>
    <source>
        <strain evidence="3 4">ZR32</strain>
    </source>
</reference>
<feature type="signal peptide" evidence="2">
    <location>
        <begin position="1"/>
        <end position="22"/>
    </location>
</feature>
<dbReference type="RefSeq" id="WP_114005686.1">
    <property type="nucleotide sequence ID" value="NZ_QGDC01000007.1"/>
</dbReference>
<evidence type="ECO:0000256" key="1">
    <source>
        <dbReference type="SAM" id="MobiDB-lite"/>
    </source>
</evidence>
<evidence type="ECO:0000256" key="2">
    <source>
        <dbReference type="SAM" id="SignalP"/>
    </source>
</evidence>
<protein>
    <submittedName>
        <fullName evidence="3">Uncharacterized protein</fullName>
    </submittedName>
</protein>